<organism evidence="1">
    <name type="scientific">marine sediment metagenome</name>
    <dbReference type="NCBI Taxonomy" id="412755"/>
    <lineage>
        <taxon>unclassified sequences</taxon>
        <taxon>metagenomes</taxon>
        <taxon>ecological metagenomes</taxon>
    </lineage>
</organism>
<name>X0YEP9_9ZZZZ</name>
<proteinExistence type="predicted"/>
<evidence type="ECO:0000313" key="1">
    <source>
        <dbReference type="EMBL" id="GAG54424.1"/>
    </source>
</evidence>
<protein>
    <submittedName>
        <fullName evidence="1">Uncharacterized protein</fullName>
    </submittedName>
</protein>
<dbReference type="AlphaFoldDB" id="X0YEP9"/>
<accession>X0YEP9</accession>
<reference evidence="1" key="1">
    <citation type="journal article" date="2014" name="Front. Microbiol.">
        <title>High frequency of phylogenetically diverse reductive dehalogenase-homologous genes in deep subseafloor sedimentary metagenomes.</title>
        <authorList>
            <person name="Kawai M."/>
            <person name="Futagami T."/>
            <person name="Toyoda A."/>
            <person name="Takaki Y."/>
            <person name="Nishi S."/>
            <person name="Hori S."/>
            <person name="Arai W."/>
            <person name="Tsubouchi T."/>
            <person name="Morono Y."/>
            <person name="Uchiyama I."/>
            <person name="Ito T."/>
            <person name="Fujiyama A."/>
            <person name="Inagaki F."/>
            <person name="Takami H."/>
        </authorList>
    </citation>
    <scope>NUCLEOTIDE SEQUENCE</scope>
    <source>
        <strain evidence="1">Expedition CK06-06</strain>
    </source>
</reference>
<dbReference type="EMBL" id="BART01005840">
    <property type="protein sequence ID" value="GAG54424.1"/>
    <property type="molecule type" value="Genomic_DNA"/>
</dbReference>
<feature type="non-terminal residue" evidence="1">
    <location>
        <position position="1"/>
    </location>
</feature>
<gene>
    <name evidence="1" type="ORF">S01H4_13238</name>
</gene>
<comment type="caution">
    <text evidence="1">The sequence shown here is derived from an EMBL/GenBank/DDBJ whole genome shotgun (WGS) entry which is preliminary data.</text>
</comment>
<sequence length="44" mass="5240">EKMINSKIFENICHIDVIFRYINENDIEPTKDCNITEERVLELG</sequence>